<evidence type="ECO:0000313" key="6">
    <source>
        <dbReference type="EMBL" id="QNP47224.1"/>
    </source>
</evidence>
<organism evidence="6 7">
    <name type="scientific">Diaphorobacter aerolatus</name>
    <dbReference type="NCBI Taxonomy" id="1288495"/>
    <lineage>
        <taxon>Bacteria</taxon>
        <taxon>Pseudomonadati</taxon>
        <taxon>Pseudomonadota</taxon>
        <taxon>Betaproteobacteria</taxon>
        <taxon>Burkholderiales</taxon>
        <taxon>Comamonadaceae</taxon>
        <taxon>Diaphorobacter</taxon>
    </lineage>
</organism>
<reference evidence="6 7" key="1">
    <citation type="submission" date="2020-08" db="EMBL/GenBank/DDBJ databases">
        <title>Genome sequence of Diaphorobacter aerolatus KACC 16536T.</title>
        <authorList>
            <person name="Hyun D.-W."/>
            <person name="Bae J.-W."/>
        </authorList>
    </citation>
    <scope>NUCLEOTIDE SEQUENCE [LARGE SCALE GENOMIC DNA]</scope>
    <source>
        <strain evidence="6 7">KACC 16536</strain>
    </source>
</reference>
<dbReference type="GO" id="GO:0003677">
    <property type="term" value="F:DNA binding"/>
    <property type="evidence" value="ECO:0007669"/>
    <property type="project" value="UniProtKB-KW"/>
</dbReference>
<evidence type="ECO:0000256" key="3">
    <source>
        <dbReference type="ARBA" id="ARBA00023163"/>
    </source>
</evidence>
<evidence type="ECO:0000256" key="1">
    <source>
        <dbReference type="ARBA" id="ARBA00023015"/>
    </source>
</evidence>
<dbReference type="PROSITE" id="PS50995">
    <property type="entry name" value="HTH_MARR_2"/>
    <property type="match status" value="1"/>
</dbReference>
<dbReference type="InterPro" id="IPR036390">
    <property type="entry name" value="WH_DNA-bd_sf"/>
</dbReference>
<feature type="domain" description="HTH marR-type" evidence="5">
    <location>
        <begin position="24"/>
        <end position="157"/>
    </location>
</feature>
<name>A0A7H0GG08_9BURK</name>
<dbReference type="PANTHER" id="PTHR42756">
    <property type="entry name" value="TRANSCRIPTIONAL REGULATOR, MARR"/>
    <property type="match status" value="1"/>
</dbReference>
<dbReference type="AlphaFoldDB" id="A0A7H0GG08"/>
<evidence type="ECO:0000259" key="5">
    <source>
        <dbReference type="PROSITE" id="PS50995"/>
    </source>
</evidence>
<keyword evidence="3" id="KW-0804">Transcription</keyword>
<evidence type="ECO:0000313" key="7">
    <source>
        <dbReference type="Proteomes" id="UP000516028"/>
    </source>
</evidence>
<protein>
    <submittedName>
        <fullName evidence="6">Winged helix-turn-helix transcriptional regulator</fullName>
    </submittedName>
</protein>
<feature type="compositionally biased region" description="Basic and acidic residues" evidence="4">
    <location>
        <begin position="185"/>
        <end position="200"/>
    </location>
</feature>
<dbReference type="Gene3D" id="1.10.10.10">
    <property type="entry name" value="Winged helix-like DNA-binding domain superfamily/Winged helix DNA-binding domain"/>
    <property type="match status" value="1"/>
</dbReference>
<dbReference type="Pfam" id="PF12802">
    <property type="entry name" value="MarR_2"/>
    <property type="match status" value="1"/>
</dbReference>
<keyword evidence="7" id="KW-1185">Reference proteome</keyword>
<dbReference type="SMART" id="SM00347">
    <property type="entry name" value="HTH_MARR"/>
    <property type="match status" value="1"/>
</dbReference>
<sequence length="200" mass="22326">MPNAPLSDAAPLPSSSLTDPQQPSQLFLYRLSKLHASAGRLITRLCERDYGITRREWGMLMWLMREPGIGPSDLAERLELDRSRISRAVATMMDKGLVQRTNRETNRREAQLQLTPQGQRLHDDIWPRVRAINVGLLEPLNADSVAALNQALSTLLDQVAQMESAEQVTERAYPSRRAGSRRSARSRDSEAPPGTEKDGG</sequence>
<accession>A0A7H0GG08</accession>
<dbReference type="RefSeq" id="WP_187722937.1">
    <property type="nucleotide sequence ID" value="NZ_CP060783.1"/>
</dbReference>
<feature type="region of interest" description="Disordered" evidence="4">
    <location>
        <begin position="1"/>
        <end position="20"/>
    </location>
</feature>
<evidence type="ECO:0000256" key="4">
    <source>
        <dbReference type="SAM" id="MobiDB-lite"/>
    </source>
</evidence>
<dbReference type="InterPro" id="IPR036388">
    <property type="entry name" value="WH-like_DNA-bd_sf"/>
</dbReference>
<dbReference type="KEGG" id="daer:H9K75_12585"/>
<feature type="region of interest" description="Disordered" evidence="4">
    <location>
        <begin position="163"/>
        <end position="200"/>
    </location>
</feature>
<feature type="compositionally biased region" description="Low complexity" evidence="4">
    <location>
        <begin position="1"/>
        <end position="17"/>
    </location>
</feature>
<evidence type="ECO:0000256" key="2">
    <source>
        <dbReference type="ARBA" id="ARBA00023125"/>
    </source>
</evidence>
<dbReference type="PANTHER" id="PTHR42756:SF1">
    <property type="entry name" value="TRANSCRIPTIONAL REPRESSOR OF EMRAB OPERON"/>
    <property type="match status" value="1"/>
</dbReference>
<dbReference type="InterPro" id="IPR000835">
    <property type="entry name" value="HTH_MarR-typ"/>
</dbReference>
<gene>
    <name evidence="6" type="ORF">H9K75_12585</name>
</gene>
<keyword evidence="1" id="KW-0805">Transcription regulation</keyword>
<dbReference type="GO" id="GO:0003700">
    <property type="term" value="F:DNA-binding transcription factor activity"/>
    <property type="evidence" value="ECO:0007669"/>
    <property type="project" value="InterPro"/>
</dbReference>
<dbReference type="SUPFAM" id="SSF46785">
    <property type="entry name" value="Winged helix' DNA-binding domain"/>
    <property type="match status" value="1"/>
</dbReference>
<keyword evidence="2" id="KW-0238">DNA-binding</keyword>
<proteinExistence type="predicted"/>
<dbReference type="PRINTS" id="PR00598">
    <property type="entry name" value="HTHMARR"/>
</dbReference>
<dbReference type="Proteomes" id="UP000516028">
    <property type="component" value="Chromosome"/>
</dbReference>
<dbReference type="EMBL" id="CP060783">
    <property type="protein sequence ID" value="QNP47224.1"/>
    <property type="molecule type" value="Genomic_DNA"/>
</dbReference>